<accession>V5U0U3</accession>
<dbReference type="EMBL" id="CP006731">
    <property type="protein sequence ID" value="AHB70787.1"/>
    <property type="molecule type" value="Genomic_DNA"/>
</dbReference>
<proteinExistence type="predicted"/>
<dbReference type="AlphaFoldDB" id="V5U0U3"/>
<dbReference type="Pfam" id="PF06629">
    <property type="entry name" value="MipA"/>
    <property type="match status" value="1"/>
</dbReference>
<sequence length="47" mass="5198">MGIYAITKSLNLSAGARMQKLSDAVYGSPMVENKYISSFLLSMVYTF</sequence>
<evidence type="ECO:0000313" key="2">
    <source>
        <dbReference type="Proteomes" id="UP000018545"/>
    </source>
</evidence>
<reference evidence="1 2" key="1">
    <citation type="journal article" date="2014" name="Genome Announc.">
        <title>Complete Genome Sequence of Cronobacter sakazakii Strain CMCC 45402.</title>
        <authorList>
            <person name="Zhao Z."/>
            <person name="Wang L."/>
            <person name="Wang B."/>
            <person name="Liang H."/>
            <person name="Ye Q."/>
            <person name="Zeng M."/>
        </authorList>
    </citation>
    <scope>NUCLEOTIDE SEQUENCE [LARGE SCALE GENOMIC DNA]</scope>
    <source>
        <strain evidence="2">45402</strain>
    </source>
</reference>
<gene>
    <name evidence="1" type="ORF">P262_03403</name>
</gene>
<dbReference type="InterPro" id="IPR010583">
    <property type="entry name" value="MipA"/>
</dbReference>
<name>V5U0U3_9ENTR</name>
<dbReference type="PATRIC" id="fig|1401659.3.peg.2402"/>
<evidence type="ECO:0000313" key="1">
    <source>
        <dbReference type="EMBL" id="AHB70787.1"/>
    </source>
</evidence>
<protein>
    <submittedName>
        <fullName evidence="1">Uncharacterized protein</fullName>
    </submittedName>
</protein>
<organism evidence="1 2">
    <name type="scientific">Cronobacter malonaticus</name>
    <dbReference type="NCBI Taxonomy" id="413503"/>
    <lineage>
        <taxon>Bacteria</taxon>
        <taxon>Pseudomonadati</taxon>
        <taxon>Pseudomonadota</taxon>
        <taxon>Gammaproteobacteria</taxon>
        <taxon>Enterobacterales</taxon>
        <taxon>Enterobacteriaceae</taxon>
        <taxon>Cronobacter</taxon>
    </lineage>
</organism>
<dbReference type="Proteomes" id="UP000018545">
    <property type="component" value="Chromosome"/>
</dbReference>
<dbReference type="KEGG" id="csi:P262_03403"/>
<dbReference type="HOGENOM" id="CLU_3167047_0_0_6"/>